<dbReference type="Proteomes" id="UP000218181">
    <property type="component" value="Unassembled WGS sequence"/>
</dbReference>
<name>A0A2A5RKG4_9LACT</name>
<accession>A0A2A5RKG4</accession>
<evidence type="ECO:0000313" key="2">
    <source>
        <dbReference type="EMBL" id="PCR99674.1"/>
    </source>
</evidence>
<protein>
    <submittedName>
        <fullName evidence="2">Acetyltransferase, GNAT family</fullName>
    </submittedName>
</protein>
<dbReference type="GO" id="GO:0016747">
    <property type="term" value="F:acyltransferase activity, transferring groups other than amino-acyl groups"/>
    <property type="evidence" value="ECO:0007669"/>
    <property type="project" value="InterPro"/>
</dbReference>
<dbReference type="Gene3D" id="3.40.630.30">
    <property type="match status" value="1"/>
</dbReference>
<dbReference type="InterPro" id="IPR000182">
    <property type="entry name" value="GNAT_dom"/>
</dbReference>
<keyword evidence="3" id="KW-1185">Reference proteome</keyword>
<dbReference type="PROSITE" id="PS51186">
    <property type="entry name" value="GNAT"/>
    <property type="match status" value="1"/>
</dbReference>
<dbReference type="InterPro" id="IPR016181">
    <property type="entry name" value="Acyl_CoA_acyltransferase"/>
</dbReference>
<dbReference type="EMBL" id="JXJU01000007">
    <property type="protein sequence ID" value="PCR99674.1"/>
    <property type="molecule type" value="Genomic_DNA"/>
</dbReference>
<proteinExistence type="predicted"/>
<organism evidence="2 3">
    <name type="scientific">Lactococcus fujiensis JCM 16395</name>
    <dbReference type="NCBI Taxonomy" id="1291764"/>
    <lineage>
        <taxon>Bacteria</taxon>
        <taxon>Bacillati</taxon>
        <taxon>Bacillota</taxon>
        <taxon>Bacilli</taxon>
        <taxon>Lactobacillales</taxon>
        <taxon>Streptococcaceae</taxon>
        <taxon>Lactococcus</taxon>
    </lineage>
</organism>
<dbReference type="OrthoDB" id="9796381at2"/>
<comment type="caution">
    <text evidence="2">The sequence shown here is derived from an EMBL/GenBank/DDBJ whole genome shotgun (WGS) entry which is preliminary data.</text>
</comment>
<dbReference type="STRING" id="1291764.GCA_001311235_02188"/>
<keyword evidence="2" id="KW-0808">Transferase</keyword>
<evidence type="ECO:0000259" key="1">
    <source>
        <dbReference type="PROSITE" id="PS51186"/>
    </source>
</evidence>
<dbReference type="RefSeq" id="WP_054639677.1">
    <property type="nucleotide sequence ID" value="NZ_BBAL01000008.1"/>
</dbReference>
<evidence type="ECO:0000313" key="3">
    <source>
        <dbReference type="Proteomes" id="UP000218181"/>
    </source>
</evidence>
<feature type="domain" description="N-acetyltransferase" evidence="1">
    <location>
        <begin position="2"/>
        <end position="167"/>
    </location>
</feature>
<dbReference type="SUPFAM" id="SSF55729">
    <property type="entry name" value="Acyl-CoA N-acyltransferases (Nat)"/>
    <property type="match status" value="1"/>
</dbReference>
<sequence>MTYLRKAEIKDLPEIMTLISEAKRFLGKSGSDQWQGAYPAKENIEEDITNQVAYILEVDGKVAGYSAVITGEEPNYTKITDGSWTNDSLDYVTVHRIALSDEFRGHSLTKFLFSNIFSMMYEKGYRDFRVDTHEMNQIMQHVFEREGFEYRGQVIIDGERRAYQKEL</sequence>
<dbReference type="Pfam" id="PF00583">
    <property type="entry name" value="Acetyltransf_1"/>
    <property type="match status" value="1"/>
</dbReference>
<reference evidence="2 3" key="1">
    <citation type="submission" date="2014-12" db="EMBL/GenBank/DDBJ databases">
        <title>Draft genome sequences of 10 type strains of Lactococcus.</title>
        <authorList>
            <person name="Sun Z."/>
            <person name="Zhong Z."/>
            <person name="Liu W."/>
            <person name="Zhang W."/>
            <person name="Zhang H."/>
        </authorList>
    </citation>
    <scope>NUCLEOTIDE SEQUENCE [LARGE SCALE GENOMIC DNA]</scope>
    <source>
        <strain evidence="2 3">JCM 16395</strain>
    </source>
</reference>
<dbReference type="AlphaFoldDB" id="A0A2A5RKG4"/>
<gene>
    <name evidence="2" type="ORF">RT41_GL001787</name>
</gene>